<protein>
    <recommendedName>
        <fullName evidence="4">RlpA-like protein double-psi beta-barrel domain-containing protein</fullName>
    </recommendedName>
</protein>
<gene>
    <name evidence="3" type="ORF">BCV72DRAFT_252390</name>
</gene>
<dbReference type="VEuPathDB" id="FungiDB:BCV72DRAFT_252390"/>
<dbReference type="EMBL" id="KV922042">
    <property type="protein sequence ID" value="ORE02584.1"/>
    <property type="molecule type" value="Genomic_DNA"/>
</dbReference>
<dbReference type="OrthoDB" id="406505at2759"/>
<dbReference type="AlphaFoldDB" id="A0A1X0QS61"/>
<dbReference type="PANTHER" id="PTHR31836:SF28">
    <property type="entry name" value="SRCR DOMAIN-CONTAINING PROTEIN-RELATED"/>
    <property type="match status" value="1"/>
</dbReference>
<proteinExistence type="predicted"/>
<evidence type="ECO:0008006" key="4">
    <source>
        <dbReference type="Google" id="ProtNLM"/>
    </source>
</evidence>
<accession>A0A1X0QS61</accession>
<dbReference type="CDD" id="cd22191">
    <property type="entry name" value="DPBB_RlpA_EXP_N-like"/>
    <property type="match status" value="1"/>
</dbReference>
<reference evidence="3" key="1">
    <citation type="journal article" date="2016" name="Proc. Natl. Acad. Sci. U.S.A.">
        <title>Lipid metabolic changes in an early divergent fungus govern the establishment of a mutualistic symbiosis with endobacteria.</title>
        <authorList>
            <person name="Lastovetsky O.A."/>
            <person name="Gaspar M.L."/>
            <person name="Mondo S.J."/>
            <person name="LaButti K.M."/>
            <person name="Sandor L."/>
            <person name="Grigoriev I.V."/>
            <person name="Henry S.A."/>
            <person name="Pawlowska T.E."/>
        </authorList>
    </citation>
    <scope>NUCLEOTIDE SEQUENCE [LARGE SCALE GENOMIC DNA]</scope>
    <source>
        <strain evidence="3">ATCC 52814</strain>
    </source>
</reference>
<evidence type="ECO:0000256" key="2">
    <source>
        <dbReference type="SAM" id="SignalP"/>
    </source>
</evidence>
<dbReference type="Proteomes" id="UP000242414">
    <property type="component" value="Unassembled WGS sequence"/>
</dbReference>
<name>A0A1X0QS61_RHIZD</name>
<feature type="chain" id="PRO_5012032458" description="RlpA-like protein double-psi beta-barrel domain-containing protein" evidence="2">
    <location>
        <begin position="24"/>
        <end position="136"/>
    </location>
</feature>
<dbReference type="InterPro" id="IPR051477">
    <property type="entry name" value="Expansin_CellWall"/>
</dbReference>
<organism evidence="3">
    <name type="scientific">Rhizopus microsporus var. microsporus</name>
    <dbReference type="NCBI Taxonomy" id="86635"/>
    <lineage>
        <taxon>Eukaryota</taxon>
        <taxon>Fungi</taxon>
        <taxon>Fungi incertae sedis</taxon>
        <taxon>Mucoromycota</taxon>
        <taxon>Mucoromycotina</taxon>
        <taxon>Mucoromycetes</taxon>
        <taxon>Mucorales</taxon>
        <taxon>Mucorineae</taxon>
        <taxon>Rhizopodaceae</taxon>
        <taxon>Rhizopus</taxon>
    </lineage>
</organism>
<dbReference type="SUPFAM" id="SSF50685">
    <property type="entry name" value="Barwin-like endoglucanases"/>
    <property type="match status" value="1"/>
</dbReference>
<feature type="signal peptide" evidence="2">
    <location>
        <begin position="1"/>
        <end position="23"/>
    </location>
</feature>
<keyword evidence="1 2" id="KW-0732">Signal</keyword>
<dbReference type="PANTHER" id="PTHR31836">
    <property type="match status" value="1"/>
</dbReference>
<dbReference type="Gene3D" id="2.40.40.10">
    <property type="entry name" value="RlpA-like domain"/>
    <property type="match status" value="1"/>
</dbReference>
<dbReference type="InterPro" id="IPR036908">
    <property type="entry name" value="RlpA-like_sf"/>
</dbReference>
<evidence type="ECO:0000256" key="1">
    <source>
        <dbReference type="ARBA" id="ARBA00022729"/>
    </source>
</evidence>
<evidence type="ECO:0000313" key="3">
    <source>
        <dbReference type="EMBL" id="ORE02584.1"/>
    </source>
</evidence>
<sequence length="136" mass="14448">MNKIVFFILLNLFILCSVKQTEALPIKKLASDLLSFVGKGTYYDVGPGSCGQTNSNSEMVVAVNKEQMANGSNPNGNPKCNKKVKIVGPSGKSATARVVDTCPGCDNGSLDMSPALFKKVCGDLGLGVCSIHWEFE</sequence>